<dbReference type="PIRSF" id="PIRSF004869">
    <property type="entry name" value="PflX_prd"/>
    <property type="match status" value="1"/>
</dbReference>
<dbReference type="InterPro" id="IPR007197">
    <property type="entry name" value="rSAM"/>
</dbReference>
<accession>A0A2M7T7Q5</accession>
<dbReference type="Gene3D" id="3.20.20.70">
    <property type="entry name" value="Aldolase class I"/>
    <property type="match status" value="1"/>
</dbReference>
<dbReference type="NCBIfam" id="TIGR04337">
    <property type="entry name" value="AmmeMemoSam_rS"/>
    <property type="match status" value="1"/>
</dbReference>
<comment type="caution">
    <text evidence="8">The sequence shown here is derived from an EMBL/GenBank/DDBJ whole genome shotgun (WGS) entry which is preliminary data.</text>
</comment>
<evidence type="ECO:0000313" key="9">
    <source>
        <dbReference type="Proteomes" id="UP000230956"/>
    </source>
</evidence>
<evidence type="ECO:0000259" key="7">
    <source>
        <dbReference type="PROSITE" id="PS51918"/>
    </source>
</evidence>
<feature type="binding site" evidence="6">
    <location>
        <position position="78"/>
    </location>
    <ligand>
        <name>[4Fe-4S] cluster</name>
        <dbReference type="ChEBI" id="CHEBI:49883"/>
        <note>4Fe-4S-S-AdoMet</note>
    </ligand>
</feature>
<evidence type="ECO:0000256" key="3">
    <source>
        <dbReference type="ARBA" id="ARBA00022723"/>
    </source>
</evidence>
<dbReference type="InterPro" id="IPR058240">
    <property type="entry name" value="rSAM_sf"/>
</dbReference>
<keyword evidence="3 6" id="KW-0479">Metal-binding</keyword>
<keyword evidence="1" id="KW-0004">4Fe-4S</keyword>
<comment type="cofactor">
    <cofactor evidence="6">
        <name>[4Fe-4S] cluster</name>
        <dbReference type="ChEBI" id="CHEBI:49883"/>
    </cofactor>
    <text evidence="6">Binds 1 [4Fe-4S] cluster. The cluster is coordinated with 3 cysteines and an exchangeable S-adenosyl-L-methionine.</text>
</comment>
<feature type="domain" description="Radical SAM core" evidence="7">
    <location>
        <begin position="64"/>
        <end position="293"/>
    </location>
</feature>
<evidence type="ECO:0000256" key="4">
    <source>
        <dbReference type="ARBA" id="ARBA00023004"/>
    </source>
</evidence>
<dbReference type="InterPro" id="IPR027596">
    <property type="entry name" value="AmmeMemoSam_rS"/>
</dbReference>
<dbReference type="InterPro" id="IPR034457">
    <property type="entry name" value="Organic_radical-activating"/>
</dbReference>
<name>A0A2M7T7Q5_9ACTN</name>
<dbReference type="GO" id="GO:0046872">
    <property type="term" value="F:metal ion binding"/>
    <property type="evidence" value="ECO:0007669"/>
    <property type="project" value="UniProtKB-KW"/>
</dbReference>
<reference evidence="9" key="1">
    <citation type="submission" date="2017-09" db="EMBL/GenBank/DDBJ databases">
        <title>Depth-based differentiation of microbial function through sediment-hosted aquifers and enrichment of novel symbionts in the deep terrestrial subsurface.</title>
        <authorList>
            <person name="Probst A.J."/>
            <person name="Ladd B."/>
            <person name="Jarett J.K."/>
            <person name="Geller-Mcgrath D.E."/>
            <person name="Sieber C.M.K."/>
            <person name="Emerson J.B."/>
            <person name="Anantharaman K."/>
            <person name="Thomas B.C."/>
            <person name="Malmstrom R."/>
            <person name="Stieglmeier M."/>
            <person name="Klingl A."/>
            <person name="Woyke T."/>
            <person name="Ryan C.M."/>
            <person name="Banfield J.F."/>
        </authorList>
    </citation>
    <scope>NUCLEOTIDE SEQUENCE [LARGE SCALE GENOMIC DNA]</scope>
</reference>
<sequence>MFYEKRAENKVKCRLCPQLCLIEPGESGYCFIRKNRDGTLYAMEYGRVSSSYLDPIEKKPLYNFHPGSTIFSIGGIGCNLRCPWCQNWNIAQPSDSFPGIEIEDVTKQFTARLDPKQVVELARKYVPNECIGVAYTYNEPFTWYEYVKDTAVLVKEAGMYNVLVTNGYVMEEPLRELLPLIDAMNIDVKGFSESFYHKVGGHLRPVLKTAELSKEYCHIEITNLVIPGLNDSKEDIEKLVDWVAGTLGKDTPLHFSRYFPSYKLATEPTPLDTLHLAEHIAREKLDFVYLGNV</sequence>
<dbReference type="GO" id="GO:0051539">
    <property type="term" value="F:4 iron, 4 sulfur cluster binding"/>
    <property type="evidence" value="ECO:0007669"/>
    <property type="project" value="UniProtKB-KW"/>
</dbReference>
<evidence type="ECO:0000313" key="8">
    <source>
        <dbReference type="EMBL" id="PIZ38335.1"/>
    </source>
</evidence>
<dbReference type="SFLD" id="SFLDS00029">
    <property type="entry name" value="Radical_SAM"/>
    <property type="match status" value="1"/>
</dbReference>
<dbReference type="Proteomes" id="UP000230956">
    <property type="component" value="Unassembled WGS sequence"/>
</dbReference>
<dbReference type="EMBL" id="PFNG01000151">
    <property type="protein sequence ID" value="PIZ38335.1"/>
    <property type="molecule type" value="Genomic_DNA"/>
</dbReference>
<proteinExistence type="predicted"/>
<dbReference type="PANTHER" id="PTHR30352">
    <property type="entry name" value="PYRUVATE FORMATE-LYASE-ACTIVATING ENZYME"/>
    <property type="match status" value="1"/>
</dbReference>
<evidence type="ECO:0000256" key="6">
    <source>
        <dbReference type="PIRSR" id="PIRSR004869-50"/>
    </source>
</evidence>
<dbReference type="SFLD" id="SFLDG01101">
    <property type="entry name" value="Uncharacterised_Radical_SAM_Su"/>
    <property type="match status" value="1"/>
</dbReference>
<feature type="binding site" evidence="6">
    <location>
        <position position="85"/>
    </location>
    <ligand>
        <name>[4Fe-4S] cluster</name>
        <dbReference type="ChEBI" id="CHEBI:49883"/>
        <note>4Fe-4S-S-AdoMet</note>
    </ligand>
</feature>
<dbReference type="InterPro" id="IPR013785">
    <property type="entry name" value="Aldolase_TIM"/>
</dbReference>
<keyword evidence="2 6" id="KW-0949">S-adenosyl-L-methionine</keyword>
<keyword evidence="5 6" id="KW-0411">Iron-sulfur</keyword>
<organism evidence="8 9">
    <name type="scientific">Candidatus Aquicultor secundus</name>
    <dbReference type="NCBI Taxonomy" id="1973895"/>
    <lineage>
        <taxon>Bacteria</taxon>
        <taxon>Bacillati</taxon>
        <taxon>Actinomycetota</taxon>
        <taxon>Candidatus Aquicultoria</taxon>
        <taxon>Candidatus Aquicultorales</taxon>
        <taxon>Candidatus Aquicultoraceae</taxon>
        <taxon>Candidatus Aquicultor</taxon>
    </lineage>
</organism>
<dbReference type="CDD" id="cd01335">
    <property type="entry name" value="Radical_SAM"/>
    <property type="match status" value="1"/>
</dbReference>
<dbReference type="AlphaFoldDB" id="A0A2M7T7Q5"/>
<dbReference type="PROSITE" id="PS51918">
    <property type="entry name" value="RADICAL_SAM"/>
    <property type="match status" value="1"/>
</dbReference>
<evidence type="ECO:0000256" key="1">
    <source>
        <dbReference type="ARBA" id="ARBA00022485"/>
    </source>
</evidence>
<dbReference type="InterPro" id="IPR016431">
    <property type="entry name" value="Pyrv-formate_lyase-activ_prd"/>
</dbReference>
<evidence type="ECO:0000256" key="5">
    <source>
        <dbReference type="ARBA" id="ARBA00023014"/>
    </source>
</evidence>
<dbReference type="PANTHER" id="PTHR30352:SF5">
    <property type="entry name" value="PYRUVATE FORMATE-LYASE 1-ACTIVATING ENZYME"/>
    <property type="match status" value="1"/>
</dbReference>
<dbReference type="GO" id="GO:0003824">
    <property type="term" value="F:catalytic activity"/>
    <property type="evidence" value="ECO:0007669"/>
    <property type="project" value="InterPro"/>
</dbReference>
<protein>
    <submittedName>
        <fullName evidence="8">AmmeMemoRadiSam system radical SAM enzyme</fullName>
    </submittedName>
</protein>
<dbReference type="Pfam" id="PF04055">
    <property type="entry name" value="Radical_SAM"/>
    <property type="match status" value="1"/>
</dbReference>
<feature type="binding site" evidence="6">
    <location>
        <position position="82"/>
    </location>
    <ligand>
        <name>[4Fe-4S] cluster</name>
        <dbReference type="ChEBI" id="CHEBI:49883"/>
        <note>4Fe-4S-S-AdoMet</note>
    </ligand>
</feature>
<gene>
    <name evidence="8" type="primary">amrS</name>
    <name evidence="8" type="ORF">COY37_06255</name>
</gene>
<evidence type="ECO:0000256" key="2">
    <source>
        <dbReference type="ARBA" id="ARBA00022691"/>
    </source>
</evidence>
<keyword evidence="4 6" id="KW-0408">Iron</keyword>
<dbReference type="SUPFAM" id="SSF102114">
    <property type="entry name" value="Radical SAM enzymes"/>
    <property type="match status" value="1"/>
</dbReference>